<evidence type="ECO:0000256" key="5">
    <source>
        <dbReference type="ARBA" id="ARBA00023251"/>
    </source>
</evidence>
<keyword evidence="4 7" id="KW-0067">ATP-binding</keyword>
<reference evidence="7" key="2">
    <citation type="submission" date="2020-09" db="EMBL/GenBank/DDBJ databases">
        <authorList>
            <person name="Sun Q."/>
            <person name="Zhou Y."/>
        </authorList>
    </citation>
    <scope>NUCLEOTIDE SEQUENCE</scope>
    <source>
        <strain evidence="7">CGMCC 4.7306</strain>
    </source>
</reference>
<dbReference type="SMART" id="SM00382">
    <property type="entry name" value="AAA"/>
    <property type="match status" value="1"/>
</dbReference>
<dbReference type="GO" id="GO:0046677">
    <property type="term" value="P:response to antibiotic"/>
    <property type="evidence" value="ECO:0007669"/>
    <property type="project" value="UniProtKB-KW"/>
</dbReference>
<evidence type="ECO:0000256" key="4">
    <source>
        <dbReference type="ARBA" id="ARBA00022840"/>
    </source>
</evidence>
<evidence type="ECO:0000256" key="1">
    <source>
        <dbReference type="ARBA" id="ARBA00004202"/>
    </source>
</evidence>
<organism evidence="7 8">
    <name type="scientific">Microlunatus endophyticus</name>
    <dbReference type="NCBI Taxonomy" id="1716077"/>
    <lineage>
        <taxon>Bacteria</taxon>
        <taxon>Bacillati</taxon>
        <taxon>Actinomycetota</taxon>
        <taxon>Actinomycetes</taxon>
        <taxon>Propionibacteriales</taxon>
        <taxon>Propionibacteriaceae</taxon>
        <taxon>Microlunatus</taxon>
    </lineage>
</organism>
<proteinExistence type="predicted"/>
<dbReference type="EMBL" id="BMMZ01000014">
    <property type="protein sequence ID" value="GGL78873.1"/>
    <property type="molecule type" value="Genomic_DNA"/>
</dbReference>
<reference evidence="7" key="1">
    <citation type="journal article" date="2014" name="Int. J. Syst. Evol. Microbiol.">
        <title>Complete genome sequence of Corynebacterium casei LMG S-19264T (=DSM 44701T), isolated from a smear-ripened cheese.</title>
        <authorList>
            <consortium name="US DOE Joint Genome Institute (JGI-PGF)"/>
            <person name="Walter F."/>
            <person name="Albersmeier A."/>
            <person name="Kalinowski J."/>
            <person name="Ruckert C."/>
        </authorList>
    </citation>
    <scope>NUCLEOTIDE SEQUENCE</scope>
    <source>
        <strain evidence="7">CGMCC 4.7306</strain>
    </source>
</reference>
<dbReference type="InterPro" id="IPR003593">
    <property type="entry name" value="AAA+_ATPase"/>
</dbReference>
<evidence type="ECO:0000256" key="2">
    <source>
        <dbReference type="ARBA" id="ARBA00022448"/>
    </source>
</evidence>
<dbReference type="GO" id="GO:0016887">
    <property type="term" value="F:ATP hydrolysis activity"/>
    <property type="evidence" value="ECO:0007669"/>
    <property type="project" value="InterPro"/>
</dbReference>
<keyword evidence="2" id="KW-0813">Transport</keyword>
<dbReference type="PROSITE" id="PS50893">
    <property type="entry name" value="ABC_TRANSPORTER_2"/>
    <property type="match status" value="1"/>
</dbReference>
<dbReference type="InterPro" id="IPR027417">
    <property type="entry name" value="P-loop_NTPase"/>
</dbReference>
<dbReference type="AlphaFoldDB" id="A0A917W7G1"/>
<dbReference type="Proteomes" id="UP000613840">
    <property type="component" value="Unassembled WGS sequence"/>
</dbReference>
<gene>
    <name evidence="7" type="ORF">GCM10011575_41550</name>
</gene>
<name>A0A917W7G1_9ACTN</name>
<dbReference type="Gene3D" id="3.40.50.300">
    <property type="entry name" value="P-loop containing nucleotide triphosphate hydrolases"/>
    <property type="match status" value="1"/>
</dbReference>
<dbReference type="PANTHER" id="PTHR42711:SF19">
    <property type="entry name" value="DOXORUBICIN RESISTANCE ATP-BINDING PROTEIN DRRA"/>
    <property type="match status" value="1"/>
</dbReference>
<keyword evidence="8" id="KW-1185">Reference proteome</keyword>
<evidence type="ECO:0000313" key="8">
    <source>
        <dbReference type="Proteomes" id="UP000613840"/>
    </source>
</evidence>
<keyword evidence="3" id="KW-0547">Nucleotide-binding</keyword>
<dbReference type="SUPFAM" id="SSF52540">
    <property type="entry name" value="P-loop containing nucleoside triphosphate hydrolases"/>
    <property type="match status" value="1"/>
</dbReference>
<dbReference type="InterPro" id="IPR003439">
    <property type="entry name" value="ABC_transporter-like_ATP-bd"/>
</dbReference>
<comment type="caution">
    <text evidence="7">The sequence shown here is derived from an EMBL/GenBank/DDBJ whole genome shotgun (WGS) entry which is preliminary data.</text>
</comment>
<feature type="domain" description="ABC transporter" evidence="6">
    <location>
        <begin position="18"/>
        <end position="251"/>
    </location>
</feature>
<protein>
    <submittedName>
        <fullName evidence="7">ABC transporter ATP-binding protein</fullName>
    </submittedName>
</protein>
<accession>A0A917W7G1</accession>
<dbReference type="InterPro" id="IPR050763">
    <property type="entry name" value="ABC_transporter_ATP-binding"/>
</dbReference>
<dbReference type="GO" id="GO:0005886">
    <property type="term" value="C:plasma membrane"/>
    <property type="evidence" value="ECO:0007669"/>
    <property type="project" value="UniProtKB-SubCell"/>
</dbReference>
<evidence type="ECO:0000256" key="3">
    <source>
        <dbReference type="ARBA" id="ARBA00022741"/>
    </source>
</evidence>
<keyword evidence="5" id="KW-0046">Antibiotic resistance</keyword>
<dbReference type="PANTHER" id="PTHR42711">
    <property type="entry name" value="ABC TRANSPORTER ATP-BINDING PROTEIN"/>
    <property type="match status" value="1"/>
</dbReference>
<evidence type="ECO:0000259" key="6">
    <source>
        <dbReference type="PROSITE" id="PS50893"/>
    </source>
</evidence>
<dbReference type="Pfam" id="PF00005">
    <property type="entry name" value="ABC_tran"/>
    <property type="match status" value="1"/>
</dbReference>
<comment type="subcellular location">
    <subcellularLocation>
        <location evidence="1">Cell membrane</location>
        <topology evidence="1">Peripheral membrane protein</topology>
    </subcellularLocation>
</comment>
<dbReference type="GO" id="GO:0005524">
    <property type="term" value="F:ATP binding"/>
    <property type="evidence" value="ECO:0007669"/>
    <property type="project" value="UniProtKB-KW"/>
</dbReference>
<evidence type="ECO:0000313" key="7">
    <source>
        <dbReference type="EMBL" id="GGL78873.1"/>
    </source>
</evidence>
<sequence>MTGAPHSGSPSVSHSAVIEVVDLTKVYRGRTQPANDHISLSVERGQFLGVFGPNGAGKTTLVKQLVGLLRPTSGAIFLDGRDVVADPGSIPLKVGYYGQKVAALRHHTAREVLVFTGCLRGLSVAEARSQAGQVMDRFGVGSHADRRLSRQSGGEQRLAVLLSTFIGMPEILVLDEPTNELDPARRREFWDFLREYVRARGATVVLTTHNLTEAEDVIDTVALIDQGRLVANDTLGALKRLADDRIRLELRLRPGIDQGIEQALQTMEGSVHVQRGRWTILAPRERVDQLMRFLIESIGGEGIDDFRLVTPSLEDLYLQLTANTLPQQAELRIDRVDHAQADH</sequence>